<evidence type="ECO:0000313" key="1">
    <source>
        <dbReference type="EMBL" id="TRX96983.1"/>
    </source>
</evidence>
<keyword evidence="2" id="KW-1185">Reference proteome</keyword>
<dbReference type="OrthoDB" id="3637487at2759"/>
<comment type="caution">
    <text evidence="1">The sequence shown here is derived from an EMBL/GenBank/DDBJ whole genome shotgun (WGS) entry which is preliminary data.</text>
</comment>
<dbReference type="EMBL" id="VFLP01000008">
    <property type="protein sequence ID" value="TRX96983.1"/>
    <property type="molecule type" value="Genomic_DNA"/>
</dbReference>
<reference evidence="2" key="1">
    <citation type="submission" date="2019-06" db="EMBL/GenBank/DDBJ databases">
        <title>Draft genome sequence of the griseofulvin-producing fungus Xylaria cubensis strain G536.</title>
        <authorList>
            <person name="Mead M.E."/>
            <person name="Raja H.A."/>
            <person name="Steenwyk J.L."/>
            <person name="Knowles S.L."/>
            <person name="Oberlies N.H."/>
            <person name="Rokas A."/>
        </authorList>
    </citation>
    <scope>NUCLEOTIDE SEQUENCE [LARGE SCALE GENOMIC DNA]</scope>
    <source>
        <strain evidence="2">G536</strain>
    </source>
</reference>
<accession>A0A553I9U8</accession>
<protein>
    <submittedName>
        <fullName evidence="1">Uncharacterized protein</fullName>
    </submittedName>
</protein>
<proteinExistence type="predicted"/>
<name>A0A553I9U8_9PEZI</name>
<organism evidence="1 2">
    <name type="scientific">Xylaria flabelliformis</name>
    <dbReference type="NCBI Taxonomy" id="2512241"/>
    <lineage>
        <taxon>Eukaryota</taxon>
        <taxon>Fungi</taxon>
        <taxon>Dikarya</taxon>
        <taxon>Ascomycota</taxon>
        <taxon>Pezizomycotina</taxon>
        <taxon>Sordariomycetes</taxon>
        <taxon>Xylariomycetidae</taxon>
        <taxon>Xylariales</taxon>
        <taxon>Xylariaceae</taxon>
        <taxon>Xylaria</taxon>
    </lineage>
</organism>
<dbReference type="AlphaFoldDB" id="A0A553I9U8"/>
<gene>
    <name evidence="1" type="ORF">FHL15_002289</name>
</gene>
<evidence type="ECO:0000313" key="2">
    <source>
        <dbReference type="Proteomes" id="UP000319160"/>
    </source>
</evidence>
<dbReference type="Proteomes" id="UP000319160">
    <property type="component" value="Unassembled WGS sequence"/>
</dbReference>
<sequence>MKSLSPLKRSLEKLNIQSFDVLTGKTVVLGDDMAWDEDGKTVIDDSEPESELLDDCSRALSLISMATQLGAAGF</sequence>